<proteinExistence type="predicted"/>
<dbReference type="AlphaFoldDB" id="A0A5C8KS59"/>
<evidence type="ECO:0000256" key="1">
    <source>
        <dbReference type="SAM" id="SignalP"/>
    </source>
</evidence>
<protein>
    <submittedName>
        <fullName evidence="2">Formate dehydrogenase</fullName>
    </submittedName>
</protein>
<keyword evidence="3" id="KW-1185">Reference proteome</keyword>
<keyword evidence="1" id="KW-0732">Signal</keyword>
<evidence type="ECO:0000313" key="2">
    <source>
        <dbReference type="EMBL" id="TXK62390.1"/>
    </source>
</evidence>
<accession>A0A5C8KS59</accession>
<gene>
    <name evidence="2" type="ORF">FU658_09045</name>
</gene>
<organism evidence="2 3">
    <name type="scientific">Alkalisalibacterium limincola</name>
    <dbReference type="NCBI Taxonomy" id="2699169"/>
    <lineage>
        <taxon>Bacteria</taxon>
        <taxon>Pseudomonadati</taxon>
        <taxon>Pseudomonadota</taxon>
        <taxon>Gammaproteobacteria</taxon>
        <taxon>Lysobacterales</taxon>
        <taxon>Lysobacteraceae</taxon>
        <taxon>Alkalisalibacterium</taxon>
    </lineage>
</organism>
<dbReference type="Proteomes" id="UP000321248">
    <property type="component" value="Unassembled WGS sequence"/>
</dbReference>
<evidence type="ECO:0000313" key="3">
    <source>
        <dbReference type="Proteomes" id="UP000321248"/>
    </source>
</evidence>
<feature type="chain" id="PRO_5022695825" evidence="1">
    <location>
        <begin position="23"/>
        <end position="55"/>
    </location>
</feature>
<reference evidence="2 3" key="1">
    <citation type="submission" date="2019-08" db="EMBL/GenBank/DDBJ databases">
        <authorList>
            <person name="Karlyshev A.V."/>
        </authorList>
    </citation>
    <scope>NUCLEOTIDE SEQUENCE [LARGE SCALE GENOMIC DNA]</scope>
    <source>
        <strain evidence="2 3">Alg18-2.2</strain>
    </source>
</reference>
<dbReference type="EMBL" id="VRTS01000005">
    <property type="protein sequence ID" value="TXK62390.1"/>
    <property type="molecule type" value="Genomic_DNA"/>
</dbReference>
<comment type="caution">
    <text evidence="2">The sequence shown here is derived from an EMBL/GenBank/DDBJ whole genome shotgun (WGS) entry which is preliminary data.</text>
</comment>
<feature type="signal peptide" evidence="1">
    <location>
        <begin position="1"/>
        <end position="22"/>
    </location>
</feature>
<name>A0A5C8KS59_9GAMM</name>
<sequence>MRRSVSLVGAAGAGLVVASAHAAGDPVAPAPAMPEGEAGYRESEHVKHYYRMADF</sequence>